<proteinExistence type="predicted"/>
<dbReference type="EMBL" id="KN847335">
    <property type="protein sequence ID" value="KIW43067.1"/>
    <property type="molecule type" value="Genomic_DNA"/>
</dbReference>
<dbReference type="OrthoDB" id="5440at2759"/>
<dbReference type="GO" id="GO:0030638">
    <property type="term" value="P:polyketide metabolic process"/>
    <property type="evidence" value="ECO:0007669"/>
    <property type="project" value="InterPro"/>
</dbReference>
<evidence type="ECO:0000313" key="2">
    <source>
        <dbReference type="Proteomes" id="UP000053342"/>
    </source>
</evidence>
<keyword evidence="2" id="KW-1185">Reference proteome</keyword>
<protein>
    <recommendedName>
        <fullName evidence="3">SnoaL-like domain-containing protein</fullName>
    </recommendedName>
</protein>
<dbReference type="Gene3D" id="3.10.450.50">
    <property type="match status" value="1"/>
</dbReference>
<dbReference type="VEuPathDB" id="FungiDB:PV06_04214"/>
<dbReference type="PANTHER" id="PTHR38436:SF3">
    <property type="entry name" value="CARBOXYMETHYLENEBUTENOLIDASE-RELATED"/>
    <property type="match status" value="1"/>
</dbReference>
<dbReference type="GeneID" id="27356288"/>
<dbReference type="HOGENOM" id="CLU_032662_0_0_1"/>
<dbReference type="STRING" id="215243.A0A0D2C047"/>
<sequence length="418" mass="46352">MAGPAEMEPPVTLPTAELSKVGEHISLLPPLSRRGKGPGLILVLPQNTPTYPEGGTVCVNQTPPPLLKWAEEGFAVVEVREPAFKSASGAQEAIAKAVAALERCDKCNENDGIGLIVYGEGLWTKYMAEITFDSKVKAAVIFGTTSEHKSFSSTLPILCHLSGSATPPPKSSPGFKIYTYPTSRASNFALPSQADFNGADESVAHTRNLTHLKKFIQGAEFDLEAIWDEHTYYEFADRSAAKTMGTMVQEPYVNHIPTMTGEIGREKLTWFYQYNFIHNNPDDTELQLVSRTLGIDRVVDEFIFKFTHDRVIDWMIPGIPPTGKRVEIPFTAVVCIRGDRLYHEHISWDQASVLIQLGLMPEYLPYPYVLPDGKTPTPGKKLEYQVPAAGIEISKKMVDKSSVPSNEMFEYKIREVDA</sequence>
<dbReference type="InterPro" id="IPR032710">
    <property type="entry name" value="NTF2-like_dom_sf"/>
</dbReference>
<evidence type="ECO:0000313" key="1">
    <source>
        <dbReference type="EMBL" id="KIW43067.1"/>
    </source>
</evidence>
<dbReference type="SUPFAM" id="SSF54427">
    <property type="entry name" value="NTF2-like"/>
    <property type="match status" value="1"/>
</dbReference>
<name>A0A0D2C047_9EURO</name>
<dbReference type="PANTHER" id="PTHR38436">
    <property type="entry name" value="POLYKETIDE CYCLASE SNOAL-LIKE DOMAIN"/>
    <property type="match status" value="1"/>
</dbReference>
<accession>A0A0D2C047</accession>
<dbReference type="InterPro" id="IPR009959">
    <property type="entry name" value="Cyclase_SnoaL-like"/>
</dbReference>
<gene>
    <name evidence="1" type="ORF">PV06_04214</name>
</gene>
<organism evidence="1 2">
    <name type="scientific">Exophiala oligosperma</name>
    <dbReference type="NCBI Taxonomy" id="215243"/>
    <lineage>
        <taxon>Eukaryota</taxon>
        <taxon>Fungi</taxon>
        <taxon>Dikarya</taxon>
        <taxon>Ascomycota</taxon>
        <taxon>Pezizomycotina</taxon>
        <taxon>Eurotiomycetes</taxon>
        <taxon>Chaetothyriomycetidae</taxon>
        <taxon>Chaetothyriales</taxon>
        <taxon>Herpotrichiellaceae</taxon>
        <taxon>Exophiala</taxon>
    </lineage>
</organism>
<reference evidence="1 2" key="1">
    <citation type="submission" date="2015-01" db="EMBL/GenBank/DDBJ databases">
        <title>The Genome Sequence of Exophiala oligosperma CBS72588.</title>
        <authorList>
            <consortium name="The Broad Institute Genomics Platform"/>
            <person name="Cuomo C."/>
            <person name="de Hoog S."/>
            <person name="Gorbushina A."/>
            <person name="Stielow B."/>
            <person name="Teixiera M."/>
            <person name="Abouelleil A."/>
            <person name="Chapman S.B."/>
            <person name="Priest M."/>
            <person name="Young S.K."/>
            <person name="Wortman J."/>
            <person name="Nusbaum C."/>
            <person name="Birren B."/>
        </authorList>
    </citation>
    <scope>NUCLEOTIDE SEQUENCE [LARGE SCALE GENOMIC DNA]</scope>
    <source>
        <strain evidence="1 2">CBS 72588</strain>
    </source>
</reference>
<evidence type="ECO:0008006" key="3">
    <source>
        <dbReference type="Google" id="ProtNLM"/>
    </source>
</evidence>
<dbReference type="Proteomes" id="UP000053342">
    <property type="component" value="Unassembled WGS sequence"/>
</dbReference>
<dbReference type="AlphaFoldDB" id="A0A0D2C047"/>
<dbReference type="RefSeq" id="XP_016263283.1">
    <property type="nucleotide sequence ID" value="XM_016405077.1"/>
</dbReference>